<dbReference type="RefSeq" id="WP_090109116.1">
    <property type="nucleotide sequence ID" value="NZ_FNAT01000001.1"/>
</dbReference>
<dbReference type="OrthoDB" id="1429303at2"/>
<proteinExistence type="predicted"/>
<dbReference type="SUPFAM" id="SSF52540">
    <property type="entry name" value="P-loop containing nucleoside triphosphate hydrolases"/>
    <property type="match status" value="1"/>
</dbReference>
<dbReference type="InterPro" id="IPR027417">
    <property type="entry name" value="P-loop_NTPase"/>
</dbReference>
<dbReference type="EMBL" id="FNAT01000001">
    <property type="protein sequence ID" value="SDE01819.1"/>
    <property type="molecule type" value="Genomic_DNA"/>
</dbReference>
<reference evidence="2" key="1">
    <citation type="submission" date="2016-10" db="EMBL/GenBank/DDBJ databases">
        <authorList>
            <person name="Varghese N."/>
            <person name="Submissions S."/>
        </authorList>
    </citation>
    <scope>NUCLEOTIDE SEQUENCE [LARGE SCALE GENOMIC DNA]</scope>
    <source>
        <strain evidence="2">DSM 21424</strain>
    </source>
</reference>
<accession>A0A1G6ZGT6</accession>
<evidence type="ECO:0000313" key="1">
    <source>
        <dbReference type="EMBL" id="SDE01819.1"/>
    </source>
</evidence>
<evidence type="ECO:0008006" key="3">
    <source>
        <dbReference type="Google" id="ProtNLM"/>
    </source>
</evidence>
<protein>
    <recommendedName>
        <fullName evidence="3">Sulfotransferase family protein</fullName>
    </recommendedName>
</protein>
<gene>
    <name evidence="1" type="ORF">SAMN04488567_0534</name>
</gene>
<sequence>MCAASSTDVPDRVLVLCTGRCGSTTLARACGHLSNWSAAHESRTHLTGPDRLAYPPRHIECDNRLSWFLGRLARDWGDRAAYVHLTRDPEAVAQSFARRANQGILRAYRQDILAGAARRAPNRPLIDTCRDYVDTVTANIEGFLATRAHVMQMRLETLETDFDRLIDWIGAEGDLTAARAELMTRHNATSETGATP</sequence>
<dbReference type="AlphaFoldDB" id="A0A1G6ZGT6"/>
<keyword evidence="2" id="KW-1185">Reference proteome</keyword>
<organism evidence="1 2">
    <name type="scientific">Limimaricola pyoseonensis</name>
    <dbReference type="NCBI Taxonomy" id="521013"/>
    <lineage>
        <taxon>Bacteria</taxon>
        <taxon>Pseudomonadati</taxon>
        <taxon>Pseudomonadota</taxon>
        <taxon>Alphaproteobacteria</taxon>
        <taxon>Rhodobacterales</taxon>
        <taxon>Paracoccaceae</taxon>
        <taxon>Limimaricola</taxon>
    </lineage>
</organism>
<name>A0A1G6ZGT6_9RHOB</name>
<dbReference type="STRING" id="521013.SAMN04488567_0534"/>
<dbReference type="Gene3D" id="3.40.50.300">
    <property type="entry name" value="P-loop containing nucleotide triphosphate hydrolases"/>
    <property type="match status" value="1"/>
</dbReference>
<dbReference type="Proteomes" id="UP000198922">
    <property type="component" value="Unassembled WGS sequence"/>
</dbReference>
<evidence type="ECO:0000313" key="2">
    <source>
        <dbReference type="Proteomes" id="UP000198922"/>
    </source>
</evidence>